<sequence length="322" mass="35401">MHPFDDSEIPLKPLKISSRQILLLNALDRYRNMRRAAAAMHTTQPTASQLLQQLESRLKVKLFDRLPRGMEPTLYGEVLIRYARSVNQDFEHAETEIAELAKGALGFVRIGSVMGAVPTALTRRLLDFKAAYPRVRISLDVGTSDTILPLLARGDLDLVIGRIPDGMDSQDFAIDFFDKPERMSLIARPGHPLSRKKKLRVADLLTQTWILHPIGSPMRLRVESALRLSLEPAFLDVVETTSLLATTSLIQASDMVSVVPFDVATHYANCGLVTIIPIDLPISMVNLGVITRKSKAPAPALIGLLGYLKSSRMSDAGDAGGD</sequence>
<keyword evidence="4" id="KW-0804">Transcription</keyword>
<keyword evidence="7" id="KW-1185">Reference proteome</keyword>
<dbReference type="PROSITE" id="PS50931">
    <property type="entry name" value="HTH_LYSR"/>
    <property type="match status" value="1"/>
</dbReference>
<evidence type="ECO:0000256" key="1">
    <source>
        <dbReference type="ARBA" id="ARBA00009437"/>
    </source>
</evidence>
<name>A0A1G8J2U0_9RHOO</name>
<evidence type="ECO:0000259" key="5">
    <source>
        <dbReference type="PROSITE" id="PS50931"/>
    </source>
</evidence>
<gene>
    <name evidence="6" type="ORF">SAMN05660652_03112</name>
</gene>
<dbReference type="GO" id="GO:0003700">
    <property type="term" value="F:DNA-binding transcription factor activity"/>
    <property type="evidence" value="ECO:0007669"/>
    <property type="project" value="InterPro"/>
</dbReference>
<dbReference type="Gene3D" id="1.10.10.10">
    <property type="entry name" value="Winged helix-like DNA-binding domain superfamily/Winged helix DNA-binding domain"/>
    <property type="match status" value="1"/>
</dbReference>
<reference evidence="6 7" key="1">
    <citation type="submission" date="2016-10" db="EMBL/GenBank/DDBJ databases">
        <authorList>
            <person name="de Groot N.N."/>
        </authorList>
    </citation>
    <scope>NUCLEOTIDE SEQUENCE [LARGE SCALE GENOMIC DNA]</scope>
    <source>
        <strain evidence="6 7">DSM 5885</strain>
    </source>
</reference>
<proteinExistence type="inferred from homology"/>
<evidence type="ECO:0000256" key="4">
    <source>
        <dbReference type="ARBA" id="ARBA00023163"/>
    </source>
</evidence>
<dbReference type="SUPFAM" id="SSF53850">
    <property type="entry name" value="Periplasmic binding protein-like II"/>
    <property type="match status" value="1"/>
</dbReference>
<evidence type="ECO:0000313" key="7">
    <source>
        <dbReference type="Proteomes" id="UP000198607"/>
    </source>
</evidence>
<dbReference type="Pfam" id="PF00126">
    <property type="entry name" value="HTH_1"/>
    <property type="match status" value="1"/>
</dbReference>
<keyword evidence="2" id="KW-0805">Transcription regulation</keyword>
<dbReference type="InterPro" id="IPR036390">
    <property type="entry name" value="WH_DNA-bd_sf"/>
</dbReference>
<evidence type="ECO:0000256" key="3">
    <source>
        <dbReference type="ARBA" id="ARBA00023125"/>
    </source>
</evidence>
<dbReference type="InterPro" id="IPR000847">
    <property type="entry name" value="LysR_HTH_N"/>
</dbReference>
<dbReference type="STRING" id="83767.SAMN05660652_03112"/>
<dbReference type="SUPFAM" id="SSF46785">
    <property type="entry name" value="Winged helix' DNA-binding domain"/>
    <property type="match status" value="1"/>
</dbReference>
<dbReference type="GO" id="GO:0003677">
    <property type="term" value="F:DNA binding"/>
    <property type="evidence" value="ECO:0007669"/>
    <property type="project" value="UniProtKB-KW"/>
</dbReference>
<dbReference type="Pfam" id="PF03466">
    <property type="entry name" value="LysR_substrate"/>
    <property type="match status" value="1"/>
</dbReference>
<dbReference type="PANTHER" id="PTHR30419:SF8">
    <property type="entry name" value="NITROGEN ASSIMILATION TRANSCRIPTIONAL ACTIVATOR-RELATED"/>
    <property type="match status" value="1"/>
</dbReference>
<dbReference type="InterPro" id="IPR050950">
    <property type="entry name" value="HTH-type_LysR_regulators"/>
</dbReference>
<dbReference type="InterPro" id="IPR005119">
    <property type="entry name" value="LysR_subst-bd"/>
</dbReference>
<dbReference type="RefSeq" id="WP_091938840.1">
    <property type="nucleotide sequence ID" value="NZ_FNCY01000015.1"/>
</dbReference>
<dbReference type="Gene3D" id="3.40.190.290">
    <property type="match status" value="1"/>
</dbReference>
<dbReference type="OrthoDB" id="5914299at2"/>
<dbReference type="Proteomes" id="UP000198607">
    <property type="component" value="Unassembled WGS sequence"/>
</dbReference>
<protein>
    <submittedName>
        <fullName evidence="6">DNA-binding transcriptional regulator, LysR family</fullName>
    </submittedName>
</protein>
<dbReference type="InterPro" id="IPR036388">
    <property type="entry name" value="WH-like_DNA-bd_sf"/>
</dbReference>
<feature type="domain" description="HTH lysR-type" evidence="5">
    <location>
        <begin position="16"/>
        <end position="73"/>
    </location>
</feature>
<dbReference type="EMBL" id="FNCY01000015">
    <property type="protein sequence ID" value="SDI24980.1"/>
    <property type="molecule type" value="Genomic_DNA"/>
</dbReference>
<evidence type="ECO:0000256" key="2">
    <source>
        <dbReference type="ARBA" id="ARBA00023015"/>
    </source>
</evidence>
<organism evidence="6 7">
    <name type="scientific">Propionivibrio dicarboxylicus</name>
    <dbReference type="NCBI Taxonomy" id="83767"/>
    <lineage>
        <taxon>Bacteria</taxon>
        <taxon>Pseudomonadati</taxon>
        <taxon>Pseudomonadota</taxon>
        <taxon>Betaproteobacteria</taxon>
        <taxon>Rhodocyclales</taxon>
        <taxon>Rhodocyclaceae</taxon>
        <taxon>Propionivibrio</taxon>
    </lineage>
</organism>
<dbReference type="PRINTS" id="PR00039">
    <property type="entry name" value="HTHLYSR"/>
</dbReference>
<keyword evidence="3 6" id="KW-0238">DNA-binding</keyword>
<comment type="similarity">
    <text evidence="1">Belongs to the LysR transcriptional regulatory family.</text>
</comment>
<dbReference type="AlphaFoldDB" id="A0A1G8J2U0"/>
<dbReference type="PANTHER" id="PTHR30419">
    <property type="entry name" value="HTH-TYPE TRANSCRIPTIONAL REGULATOR YBHD"/>
    <property type="match status" value="1"/>
</dbReference>
<evidence type="ECO:0000313" key="6">
    <source>
        <dbReference type="EMBL" id="SDI24980.1"/>
    </source>
</evidence>
<dbReference type="GO" id="GO:0005829">
    <property type="term" value="C:cytosol"/>
    <property type="evidence" value="ECO:0007669"/>
    <property type="project" value="TreeGrafter"/>
</dbReference>
<accession>A0A1G8J2U0</accession>